<dbReference type="InterPro" id="IPR036291">
    <property type="entry name" value="NAD(P)-bd_dom_sf"/>
</dbReference>
<dbReference type="PIRSF" id="PIRSF001439">
    <property type="entry name" value="CryM"/>
    <property type="match status" value="1"/>
</dbReference>
<evidence type="ECO:0000313" key="1">
    <source>
        <dbReference type="EMBL" id="SUZ60554.1"/>
    </source>
</evidence>
<proteinExistence type="predicted"/>
<dbReference type="AlphaFoldDB" id="A0A381P221"/>
<dbReference type="SUPFAM" id="SSF51735">
    <property type="entry name" value="NAD(P)-binding Rossmann-fold domains"/>
    <property type="match status" value="1"/>
</dbReference>
<dbReference type="Gene3D" id="3.30.1780.10">
    <property type="entry name" value="ornithine cyclodeaminase, domain 1"/>
    <property type="match status" value="1"/>
</dbReference>
<dbReference type="Pfam" id="PF02423">
    <property type="entry name" value="OCD_Mu_crystall"/>
    <property type="match status" value="1"/>
</dbReference>
<accession>A0A381P221</accession>
<dbReference type="GO" id="GO:0005737">
    <property type="term" value="C:cytoplasm"/>
    <property type="evidence" value="ECO:0007669"/>
    <property type="project" value="TreeGrafter"/>
</dbReference>
<gene>
    <name evidence="1" type="ORF">METZ01_LOCUS13408</name>
</gene>
<organism evidence="1">
    <name type="scientific">marine metagenome</name>
    <dbReference type="NCBI Taxonomy" id="408172"/>
    <lineage>
        <taxon>unclassified sequences</taxon>
        <taxon>metagenomes</taxon>
        <taxon>ecological metagenomes</taxon>
    </lineage>
</organism>
<dbReference type="PANTHER" id="PTHR13812">
    <property type="entry name" value="KETIMINE REDUCTASE MU-CRYSTALLIN"/>
    <property type="match status" value="1"/>
</dbReference>
<dbReference type="Gene3D" id="3.40.50.720">
    <property type="entry name" value="NAD(P)-binding Rossmann-like Domain"/>
    <property type="match status" value="1"/>
</dbReference>
<dbReference type="InterPro" id="IPR003462">
    <property type="entry name" value="ODC_Mu_crystall"/>
</dbReference>
<protein>
    <recommendedName>
        <fullName evidence="2">Ornithine cyclodeaminase</fullName>
    </recommendedName>
</protein>
<dbReference type="PANTHER" id="PTHR13812:SF19">
    <property type="entry name" value="KETIMINE REDUCTASE MU-CRYSTALLIN"/>
    <property type="match status" value="1"/>
</dbReference>
<dbReference type="EMBL" id="UINC01000751">
    <property type="protein sequence ID" value="SUZ60554.1"/>
    <property type="molecule type" value="Genomic_DNA"/>
</dbReference>
<dbReference type="InterPro" id="IPR023401">
    <property type="entry name" value="ODC_N"/>
</dbReference>
<evidence type="ECO:0008006" key="2">
    <source>
        <dbReference type="Google" id="ProtNLM"/>
    </source>
</evidence>
<name>A0A381P221_9ZZZZ</name>
<sequence>MNAAIDAIEAVMHAAGSGNAEAPVRTMQSVVRSGKEDFVFVVMPGVWRERQAAVAKIVSNVPDNPLEDRATVQGVAVMLDVATGSPSLIVDASTLTTIRTGAVVGLATRLLARSSCNVLGVIGTGGIAADLVEGVAAVRRIDRVLVNDIRPMVAATFAERIPFDAEVVNDNDELASRSDILITATSATDPTISAGAVQSGTHINAVGNFSPTGREIPGTVVAASTRYVDDIDNAMEEAGEFILAASEGLIPPGADGITGDLQGLVLGKVPPRTNEDEITLFKTVGTALSDVAGLAAAAVAAEAEDLGVVLS</sequence>
<reference evidence="1" key="1">
    <citation type="submission" date="2018-05" db="EMBL/GenBank/DDBJ databases">
        <authorList>
            <person name="Lanie J.A."/>
            <person name="Ng W.-L."/>
            <person name="Kazmierczak K.M."/>
            <person name="Andrzejewski T.M."/>
            <person name="Davidsen T.M."/>
            <person name="Wayne K.J."/>
            <person name="Tettelin H."/>
            <person name="Glass J.I."/>
            <person name="Rusch D."/>
            <person name="Podicherti R."/>
            <person name="Tsui H.-C.T."/>
            <person name="Winkler M.E."/>
        </authorList>
    </citation>
    <scope>NUCLEOTIDE SEQUENCE</scope>
</reference>